<evidence type="ECO:0000259" key="18">
    <source>
        <dbReference type="PROSITE" id="PS51171"/>
    </source>
</evidence>
<evidence type="ECO:0000256" key="7">
    <source>
        <dbReference type="ARBA" id="ARBA00014401"/>
    </source>
</evidence>
<dbReference type="Pfam" id="PF01817">
    <property type="entry name" value="CM_2"/>
    <property type="match status" value="1"/>
</dbReference>
<keyword evidence="11" id="KW-0584">Phenylalanine biosynthesis</keyword>
<dbReference type="EMBL" id="VSSQ01000121">
    <property type="protein sequence ID" value="MPL78932.1"/>
    <property type="molecule type" value="Genomic_DNA"/>
</dbReference>
<evidence type="ECO:0000256" key="13">
    <source>
        <dbReference type="ARBA" id="ARBA00023239"/>
    </source>
</evidence>
<dbReference type="NCBIfam" id="TIGR01805">
    <property type="entry name" value="CM_mono_grmpos"/>
    <property type="match status" value="1"/>
</dbReference>
<dbReference type="NCBIfam" id="NF008865">
    <property type="entry name" value="PRK11898.1"/>
    <property type="match status" value="1"/>
</dbReference>
<dbReference type="PROSITE" id="PS51171">
    <property type="entry name" value="PREPHENATE_DEHYDR_3"/>
    <property type="match status" value="1"/>
</dbReference>
<evidence type="ECO:0000259" key="17">
    <source>
        <dbReference type="PROSITE" id="PS51168"/>
    </source>
</evidence>
<organism evidence="20">
    <name type="scientific">bioreactor metagenome</name>
    <dbReference type="NCBI Taxonomy" id="1076179"/>
    <lineage>
        <taxon>unclassified sequences</taxon>
        <taxon>metagenomes</taxon>
        <taxon>ecological metagenomes</taxon>
    </lineage>
</organism>
<dbReference type="AlphaFoldDB" id="A0A644UJB7"/>
<dbReference type="InterPro" id="IPR002701">
    <property type="entry name" value="CM_II_prokaryot"/>
</dbReference>
<dbReference type="PANTHER" id="PTHR21022">
    <property type="entry name" value="PREPHENATE DEHYDRATASE P PROTEIN"/>
    <property type="match status" value="1"/>
</dbReference>
<evidence type="ECO:0000256" key="14">
    <source>
        <dbReference type="ARBA" id="ARBA00023268"/>
    </source>
</evidence>
<evidence type="ECO:0000256" key="16">
    <source>
        <dbReference type="ARBA" id="ARBA00031520"/>
    </source>
</evidence>
<dbReference type="CDD" id="cd13631">
    <property type="entry name" value="PBP2_Ct-PDT_like"/>
    <property type="match status" value="1"/>
</dbReference>
<evidence type="ECO:0000256" key="3">
    <source>
        <dbReference type="ARBA" id="ARBA00004496"/>
    </source>
</evidence>
<evidence type="ECO:0000256" key="12">
    <source>
        <dbReference type="ARBA" id="ARBA00023235"/>
    </source>
</evidence>
<dbReference type="InterPro" id="IPR002912">
    <property type="entry name" value="ACT_dom"/>
</dbReference>
<dbReference type="Pfam" id="PF00800">
    <property type="entry name" value="PDT"/>
    <property type="match status" value="1"/>
</dbReference>
<protein>
    <recommendedName>
        <fullName evidence="7">Bifunctional chorismate mutase/prephenate dehydratase</fullName>
        <ecNumber evidence="6">4.2.1.51</ecNumber>
    </recommendedName>
    <alternativeName>
        <fullName evidence="16">Chorismate mutase-prephenate dehydratase</fullName>
    </alternativeName>
    <alternativeName>
        <fullName evidence="15">p-protein</fullName>
    </alternativeName>
</protein>
<dbReference type="Gene3D" id="1.20.59.10">
    <property type="entry name" value="Chorismate mutase"/>
    <property type="match status" value="1"/>
</dbReference>
<evidence type="ECO:0000256" key="8">
    <source>
        <dbReference type="ARBA" id="ARBA00022490"/>
    </source>
</evidence>
<dbReference type="GO" id="GO:0004106">
    <property type="term" value="F:chorismate mutase activity"/>
    <property type="evidence" value="ECO:0007669"/>
    <property type="project" value="UniProtKB-EC"/>
</dbReference>
<keyword evidence="13" id="KW-0456">Lyase</keyword>
<name>A0A644UJB7_9ZZZZ</name>
<keyword evidence="12" id="KW-0413">Isomerase</keyword>
<evidence type="ECO:0000259" key="19">
    <source>
        <dbReference type="PROSITE" id="PS51671"/>
    </source>
</evidence>
<dbReference type="PROSITE" id="PS51168">
    <property type="entry name" value="CHORISMATE_MUT_2"/>
    <property type="match status" value="1"/>
</dbReference>
<dbReference type="PANTHER" id="PTHR21022:SF19">
    <property type="entry name" value="PREPHENATE DEHYDRATASE-RELATED"/>
    <property type="match status" value="1"/>
</dbReference>
<comment type="caution">
    <text evidence="20">The sequence shown here is derived from an EMBL/GenBank/DDBJ whole genome shotgun (WGS) entry which is preliminary data.</text>
</comment>
<dbReference type="InterPro" id="IPR001086">
    <property type="entry name" value="Preph_deHydtase"/>
</dbReference>
<evidence type="ECO:0000256" key="15">
    <source>
        <dbReference type="ARBA" id="ARBA00031175"/>
    </source>
</evidence>
<evidence type="ECO:0000256" key="10">
    <source>
        <dbReference type="ARBA" id="ARBA00023141"/>
    </source>
</evidence>
<dbReference type="InterPro" id="IPR045865">
    <property type="entry name" value="ACT-like_dom_sf"/>
</dbReference>
<dbReference type="UniPathway" id="UPA00121">
    <property type="reaction ID" value="UER00345"/>
</dbReference>
<keyword evidence="10" id="KW-0057">Aromatic amino acid biosynthesis</keyword>
<evidence type="ECO:0000256" key="1">
    <source>
        <dbReference type="ARBA" id="ARBA00000824"/>
    </source>
</evidence>
<evidence type="ECO:0000256" key="6">
    <source>
        <dbReference type="ARBA" id="ARBA00013147"/>
    </source>
</evidence>
<evidence type="ECO:0000256" key="2">
    <source>
        <dbReference type="ARBA" id="ARBA00002364"/>
    </source>
</evidence>
<keyword evidence="14" id="KW-0511">Multifunctional enzyme</keyword>
<evidence type="ECO:0000256" key="11">
    <source>
        <dbReference type="ARBA" id="ARBA00023222"/>
    </source>
</evidence>
<evidence type="ECO:0000256" key="5">
    <source>
        <dbReference type="ARBA" id="ARBA00004817"/>
    </source>
</evidence>
<dbReference type="SMART" id="SM00830">
    <property type="entry name" value="CM_2"/>
    <property type="match status" value="1"/>
</dbReference>
<keyword evidence="8" id="KW-0963">Cytoplasm</keyword>
<proteinExistence type="predicted"/>
<dbReference type="InterPro" id="IPR036263">
    <property type="entry name" value="Chorismate_II_sf"/>
</dbReference>
<dbReference type="PROSITE" id="PS51671">
    <property type="entry name" value="ACT"/>
    <property type="match status" value="1"/>
</dbReference>
<dbReference type="Gene3D" id="3.30.70.260">
    <property type="match status" value="1"/>
</dbReference>
<evidence type="ECO:0000256" key="4">
    <source>
        <dbReference type="ARBA" id="ARBA00004741"/>
    </source>
</evidence>
<reference evidence="20" key="1">
    <citation type="submission" date="2019-08" db="EMBL/GenBank/DDBJ databases">
        <authorList>
            <person name="Kucharzyk K."/>
            <person name="Murdoch R.W."/>
            <person name="Higgins S."/>
            <person name="Loffler F."/>
        </authorList>
    </citation>
    <scope>NUCLEOTIDE SEQUENCE</scope>
</reference>
<comment type="pathway">
    <text evidence="4">Amino-acid biosynthesis; L-phenylalanine biosynthesis; phenylpyruvate from prephenate: step 1/1.</text>
</comment>
<comment type="pathway">
    <text evidence="5">Metabolic intermediate biosynthesis; prephenate biosynthesis; prephenate from chorismate: step 1/1.</text>
</comment>
<dbReference type="UniPathway" id="UPA00120">
    <property type="reaction ID" value="UER00203"/>
</dbReference>
<evidence type="ECO:0000313" key="20">
    <source>
        <dbReference type="EMBL" id="MPL78932.1"/>
    </source>
</evidence>
<dbReference type="Pfam" id="PF01842">
    <property type="entry name" value="ACT"/>
    <property type="match status" value="1"/>
</dbReference>
<dbReference type="SUPFAM" id="SSF48600">
    <property type="entry name" value="Chorismate mutase II"/>
    <property type="match status" value="1"/>
</dbReference>
<accession>A0A644UJB7</accession>
<dbReference type="PIRSF" id="PIRSF001500">
    <property type="entry name" value="Chor_mut_pdt_Ppr"/>
    <property type="match status" value="1"/>
</dbReference>
<dbReference type="InterPro" id="IPR011279">
    <property type="entry name" value="Chorismate_mutase_GmP"/>
</dbReference>
<dbReference type="GO" id="GO:0009094">
    <property type="term" value="P:L-phenylalanine biosynthetic process"/>
    <property type="evidence" value="ECO:0007669"/>
    <property type="project" value="UniProtKB-UniPathway"/>
</dbReference>
<dbReference type="SUPFAM" id="SSF55021">
    <property type="entry name" value="ACT-like"/>
    <property type="match status" value="1"/>
</dbReference>
<dbReference type="EC" id="4.2.1.51" evidence="6"/>
<sequence length="379" mass="42851">MKKLDLVQIRKEIDCIDSDIARLFEKRMETVSKVAEYKKENNLPVRDKQREAVVLDKCKQRVQNSAYADGLRKIMAQIMDIAVEREEQLLGEKKTIVPLMATKGTSVPVGYQGVAGAYSYLAVKKYFNNANVTIHNFTLFEDVAKAVQDGTIKYGVLPIENSSTGGITEVYDLIRRYGCYIVGEQCVKVEHNLMAWPGSKLDDITEVYSHPQGFSQCRPFFRQYPHMQQIPYFNTAKGAELVSKQKTNYMAAVTSKEAADIYGLEILAAGINANTNNYTRFFVVAAEPVKSKEADKITMVVSLKHEPGSLYRLLGYFATCGLNLLNIESRPIEGKSWEYFFHIDVSGNLNDREVKKALREIKQETIECKILGNYVSDKT</sequence>
<feature type="domain" description="Prephenate dehydratase" evidence="18">
    <location>
        <begin position="108"/>
        <end position="286"/>
    </location>
</feature>
<keyword evidence="9" id="KW-0028">Amino-acid biosynthesis</keyword>
<evidence type="ECO:0000256" key="9">
    <source>
        <dbReference type="ARBA" id="ARBA00022605"/>
    </source>
</evidence>
<comment type="catalytic activity">
    <reaction evidence="1">
        <text>chorismate = prephenate</text>
        <dbReference type="Rhea" id="RHEA:13897"/>
        <dbReference type="ChEBI" id="CHEBI:29748"/>
        <dbReference type="ChEBI" id="CHEBI:29934"/>
        <dbReference type="EC" id="5.4.99.5"/>
    </reaction>
</comment>
<dbReference type="InterPro" id="IPR036979">
    <property type="entry name" value="CM_dom_sf"/>
</dbReference>
<dbReference type="CDD" id="cd04905">
    <property type="entry name" value="ACT_CM-PDT"/>
    <property type="match status" value="1"/>
</dbReference>
<feature type="domain" description="ACT" evidence="19">
    <location>
        <begin position="298"/>
        <end position="375"/>
    </location>
</feature>
<dbReference type="InterPro" id="IPR008242">
    <property type="entry name" value="Chor_mutase/pphenate_deHydtase"/>
</dbReference>
<comment type="subcellular location">
    <subcellularLocation>
        <location evidence="3">Cytoplasm</location>
    </subcellularLocation>
</comment>
<dbReference type="GO" id="GO:0046417">
    <property type="term" value="P:chorismate metabolic process"/>
    <property type="evidence" value="ECO:0007669"/>
    <property type="project" value="InterPro"/>
</dbReference>
<dbReference type="GO" id="GO:0004664">
    <property type="term" value="F:prephenate dehydratase activity"/>
    <property type="evidence" value="ECO:0007669"/>
    <property type="project" value="UniProtKB-EC"/>
</dbReference>
<dbReference type="Gene3D" id="3.40.190.10">
    <property type="entry name" value="Periplasmic binding protein-like II"/>
    <property type="match status" value="2"/>
</dbReference>
<gene>
    <name evidence="20" type="primary">pheA_10</name>
    <name evidence="20" type="ORF">SDC9_24804</name>
</gene>
<comment type="function">
    <text evidence="2">Catalyzes the Claisen rearrangement of chorismate to prephenate and the decarboxylation/dehydration of prephenate to phenylpyruvate.</text>
</comment>
<dbReference type="SUPFAM" id="SSF53850">
    <property type="entry name" value="Periplasmic binding protein-like II"/>
    <property type="match status" value="1"/>
</dbReference>
<feature type="domain" description="Chorismate mutase" evidence="17">
    <location>
        <begin position="1"/>
        <end position="90"/>
    </location>
</feature>
<dbReference type="GO" id="GO:0005737">
    <property type="term" value="C:cytoplasm"/>
    <property type="evidence" value="ECO:0007669"/>
    <property type="project" value="UniProtKB-SubCell"/>
</dbReference>